<proteinExistence type="predicted"/>
<organism evidence="4 5">
    <name type="scientific">Alcanivorax xiamenensis</name>
    <dbReference type="NCBI Taxonomy" id="1177156"/>
    <lineage>
        <taxon>Bacteria</taxon>
        <taxon>Pseudomonadati</taxon>
        <taxon>Pseudomonadota</taxon>
        <taxon>Gammaproteobacteria</taxon>
        <taxon>Oceanospirillales</taxon>
        <taxon>Alcanivoracaceae</taxon>
        <taxon>Alcanivorax</taxon>
    </lineage>
</organism>
<comment type="caution">
    <text evidence="4">The sequence shown here is derived from an EMBL/GenBank/DDBJ whole genome shotgun (WGS) entry which is preliminary data.</text>
</comment>
<accession>A0ABQ6YBE9</accession>
<evidence type="ECO:0000313" key="5">
    <source>
        <dbReference type="Proteomes" id="UP000771797"/>
    </source>
</evidence>
<dbReference type="InterPro" id="IPR011723">
    <property type="entry name" value="Znf/thioredoxin_put"/>
</dbReference>
<evidence type="ECO:0000256" key="2">
    <source>
        <dbReference type="SAM" id="Phobius"/>
    </source>
</evidence>
<feature type="domain" description="Zinc finger/thioredoxin putative" evidence="3">
    <location>
        <begin position="6"/>
        <end position="39"/>
    </location>
</feature>
<dbReference type="Pfam" id="PF13717">
    <property type="entry name" value="Zn_ribbon_4"/>
    <property type="match status" value="1"/>
</dbReference>
<name>A0ABQ6YBE9_9GAMM</name>
<protein>
    <recommendedName>
        <fullName evidence="3">Zinc finger/thioredoxin putative domain-containing protein</fullName>
    </recommendedName>
</protein>
<dbReference type="Proteomes" id="UP000771797">
    <property type="component" value="Unassembled WGS sequence"/>
</dbReference>
<feature type="transmembrane region" description="Helical" evidence="2">
    <location>
        <begin position="200"/>
        <end position="221"/>
    </location>
</feature>
<dbReference type="InterPro" id="IPR021834">
    <property type="entry name" value="DUF3426"/>
</dbReference>
<evidence type="ECO:0000313" key="4">
    <source>
        <dbReference type="EMBL" id="KAF0807360.1"/>
    </source>
</evidence>
<dbReference type="EMBL" id="AQPF01000004">
    <property type="protein sequence ID" value="KAF0807360.1"/>
    <property type="molecule type" value="Genomic_DNA"/>
</dbReference>
<sequence>MTGPYKTRCPHCEAQFKISEEHLAQAKGAVRCGSCLRVFQATEHLLEGPPLVREETPAPAADWSAALPEEALPEKTPAPAPSSPDRIRAEDDRQLQLSDSFLSLEKEDPVPDLDLELGNHPHEQTDESWAEALLQELESDPEPVTADTRDAGAPATPQPAPAEPEAAADDAFEFLNGPATARSAARRELDSPPRRNPLALLGWTLAVLLALTVLAGQYLFFHFDTLSRDPRWRPAFAEACAVAGCTLPPRVDTTQLRGTNLVVRSHPRFDNALVVDALLFNEASWPQPFPELELTFIDLQGKPVARRRFQAGEYLRGELAGAGAMPIRTPIHVSLEIVDPGHKAVSYHLRLLPAAQRPAARLSNVH</sequence>
<dbReference type="Pfam" id="PF11906">
    <property type="entry name" value="DUF3426"/>
    <property type="match status" value="1"/>
</dbReference>
<gene>
    <name evidence="4" type="ORF">A6D6_00912</name>
</gene>
<feature type="region of interest" description="Disordered" evidence="1">
    <location>
        <begin position="139"/>
        <end position="165"/>
    </location>
</feature>
<dbReference type="RefSeq" id="WP_159660064.1">
    <property type="nucleotide sequence ID" value="NZ_AQPF01000004.1"/>
</dbReference>
<keyword evidence="5" id="KW-1185">Reference proteome</keyword>
<evidence type="ECO:0000259" key="3">
    <source>
        <dbReference type="Pfam" id="PF13717"/>
    </source>
</evidence>
<keyword evidence="2" id="KW-1133">Transmembrane helix</keyword>
<dbReference type="NCBIfam" id="TIGR02098">
    <property type="entry name" value="MJ0042_CXXC"/>
    <property type="match status" value="1"/>
</dbReference>
<keyword evidence="2" id="KW-0472">Membrane</keyword>
<evidence type="ECO:0000256" key="1">
    <source>
        <dbReference type="SAM" id="MobiDB-lite"/>
    </source>
</evidence>
<reference evidence="4 5" key="1">
    <citation type="submission" date="2012-09" db="EMBL/GenBank/DDBJ databases">
        <title>Genome Sequence of alkane-degrading Bacterium Alcanivorax sp. 6-D-6.</title>
        <authorList>
            <person name="Lai Q."/>
            <person name="Shao Z."/>
        </authorList>
    </citation>
    <scope>NUCLEOTIDE SEQUENCE [LARGE SCALE GENOMIC DNA]</scope>
    <source>
        <strain evidence="4 5">6-D-6</strain>
    </source>
</reference>
<keyword evidence="2" id="KW-0812">Transmembrane</keyword>